<dbReference type="Pfam" id="PF13635">
    <property type="entry name" value="DUF4143"/>
    <property type="match status" value="1"/>
</dbReference>
<dbReference type="HOGENOM" id="CLU_041527_0_0_2"/>
<dbReference type="Proteomes" id="UP000005741">
    <property type="component" value="Chromosome"/>
</dbReference>
<dbReference type="RefSeq" id="WP_004078839.1">
    <property type="nucleotide sequence ID" value="NZ_CM001436.1"/>
</dbReference>
<dbReference type="PANTHER" id="PTHR33295">
    <property type="entry name" value="ATPASE"/>
    <property type="match status" value="1"/>
</dbReference>
<accession>H1Z386</accession>
<sequence>MSLSNTKLLNMMEKAKLKGIILLQNIQYKQNLQSIQNGQKRQNGQFRQHQQLYQNSGVKRSCTIEPLKNFATIVTGIRRCGKSTLLRQYLSGKKPVYYIHFEDIRLASFELKDFEKLEDIFLKELGLSEIYFLDEIQNVKGWEIYVRSLLDSGKKVFITGSNATLMSSEPGTRLTGRNIRYELFPFDFDEFCRAKEKERNSAEFEKYLSGGGFPEYVLRKDERILQALLNDIIYRDILVRNKIRDEGVVKNIITYMLSNIGNETSFNKIGELFGVAPNTVISIVNALEDAYFIFVLNKFDYSLKKQQRNPKKVYCVDNGFITHASFQFSGNKGSLLENLVFIELRRRGYELYYHKDKDECDFVVKEGVRITKAFQVCYELNDDNFKRETDGLIEAMDKYGLDSGVILTFGQDDEFDFDNRKVAVIPLWKYNFLD</sequence>
<dbReference type="AlphaFoldDB" id="H1Z386"/>
<protein>
    <recommendedName>
        <fullName evidence="5">ATPase</fullName>
    </recommendedName>
</protein>
<evidence type="ECO:0000313" key="4">
    <source>
        <dbReference type="Proteomes" id="UP000005741"/>
    </source>
</evidence>
<feature type="domain" description="AAA" evidence="1">
    <location>
        <begin position="70"/>
        <end position="192"/>
    </location>
</feature>
<proteinExistence type="predicted"/>
<name>H1Z386_9EURY</name>
<keyword evidence="4" id="KW-1185">Reference proteome</keyword>
<dbReference type="InterPro" id="IPR041682">
    <property type="entry name" value="AAA_14"/>
</dbReference>
<dbReference type="OrthoDB" id="371918at2157"/>
<evidence type="ECO:0000259" key="2">
    <source>
        <dbReference type="Pfam" id="PF13635"/>
    </source>
</evidence>
<dbReference type="PATRIC" id="fig|937775.9.peg.2769"/>
<dbReference type="InterPro" id="IPR025420">
    <property type="entry name" value="DUF4143"/>
</dbReference>
<dbReference type="InterPro" id="IPR027417">
    <property type="entry name" value="P-loop_NTPase"/>
</dbReference>
<feature type="domain" description="DUF4143" evidence="2">
    <location>
        <begin position="235"/>
        <end position="370"/>
    </location>
</feature>
<evidence type="ECO:0000313" key="3">
    <source>
        <dbReference type="EMBL" id="EHQ36501.1"/>
    </source>
</evidence>
<dbReference type="EMBL" id="CM001436">
    <property type="protein sequence ID" value="EHQ36501.1"/>
    <property type="molecule type" value="Genomic_DNA"/>
</dbReference>
<evidence type="ECO:0008006" key="5">
    <source>
        <dbReference type="Google" id="ProtNLM"/>
    </source>
</evidence>
<reference evidence="3 4" key="1">
    <citation type="submission" date="2011-10" db="EMBL/GenBank/DDBJ databases">
        <title>The Improved High-Quality Draft genome of Methanoplanus limicola DSM 2279.</title>
        <authorList>
            <consortium name="US DOE Joint Genome Institute (JGI-PGF)"/>
            <person name="Lucas S."/>
            <person name="Copeland A."/>
            <person name="Lapidus A."/>
            <person name="Glavina del Rio T."/>
            <person name="Dalin E."/>
            <person name="Tice H."/>
            <person name="Bruce D."/>
            <person name="Goodwin L."/>
            <person name="Pitluck S."/>
            <person name="Peters L."/>
            <person name="Mikhailova N."/>
            <person name="Lu M."/>
            <person name="Kyrpides N."/>
            <person name="Mavromatis K."/>
            <person name="Ivanova N."/>
            <person name="Markowitz V."/>
            <person name="Cheng J.-F."/>
            <person name="Hugenholtz P."/>
            <person name="Woyke T."/>
            <person name="Wu D."/>
            <person name="Wirth R."/>
            <person name="Brambilla E.-M."/>
            <person name="Klenk H.-P."/>
            <person name="Eisen J.A."/>
        </authorList>
    </citation>
    <scope>NUCLEOTIDE SEQUENCE [LARGE SCALE GENOMIC DNA]</scope>
    <source>
        <strain evidence="3 4">DSM 2279</strain>
    </source>
</reference>
<dbReference type="InParanoid" id="H1Z386"/>
<evidence type="ECO:0000259" key="1">
    <source>
        <dbReference type="Pfam" id="PF13173"/>
    </source>
</evidence>
<dbReference type="Pfam" id="PF13173">
    <property type="entry name" value="AAA_14"/>
    <property type="match status" value="1"/>
</dbReference>
<organism evidence="3 4">
    <name type="scientific">Methanoplanus limicola DSM 2279</name>
    <dbReference type="NCBI Taxonomy" id="937775"/>
    <lineage>
        <taxon>Archaea</taxon>
        <taxon>Methanobacteriati</taxon>
        <taxon>Methanobacteriota</taxon>
        <taxon>Stenosarchaea group</taxon>
        <taxon>Methanomicrobia</taxon>
        <taxon>Methanomicrobiales</taxon>
        <taxon>Methanomicrobiaceae</taxon>
        <taxon>Methanoplanus</taxon>
    </lineage>
</organism>
<gene>
    <name evidence="3" type="ORF">Metlim_2453</name>
</gene>
<dbReference type="SUPFAM" id="SSF52540">
    <property type="entry name" value="P-loop containing nucleoside triphosphate hydrolases"/>
    <property type="match status" value="1"/>
</dbReference>
<dbReference type="PANTHER" id="PTHR33295:SF8">
    <property type="entry name" value="AAA+ ATPASE DOMAIN-CONTAINING PROTEIN"/>
    <property type="match status" value="1"/>
</dbReference>